<proteinExistence type="predicted"/>
<dbReference type="InterPro" id="IPR002109">
    <property type="entry name" value="Glutaredoxin"/>
</dbReference>
<sequence length="80" mass="9172">MEVIVYSAKSCSYCERQKEFLLAKGIYFKEVDIRESEQNFNEFKSLGGTGTPFTVKRVDGQVVSKILGFDKEKLLEELLL</sequence>
<accession>A0A073JXZ6</accession>
<dbReference type="InterPro" id="IPR036249">
    <property type="entry name" value="Thioredoxin-like_sf"/>
</dbReference>
<evidence type="ECO:0000313" key="2">
    <source>
        <dbReference type="EMBL" id="KEK19160.1"/>
    </source>
</evidence>
<dbReference type="Proteomes" id="UP000027822">
    <property type="component" value="Unassembled WGS sequence"/>
</dbReference>
<keyword evidence="3" id="KW-1185">Reference proteome</keyword>
<evidence type="ECO:0000259" key="1">
    <source>
        <dbReference type="Pfam" id="PF00462"/>
    </source>
</evidence>
<dbReference type="EMBL" id="JOTN01000009">
    <property type="protein sequence ID" value="KEK19160.1"/>
    <property type="molecule type" value="Genomic_DNA"/>
</dbReference>
<feature type="domain" description="Glutaredoxin" evidence="1">
    <location>
        <begin position="3"/>
        <end position="51"/>
    </location>
</feature>
<dbReference type="eggNOG" id="ENOG5033BJ3">
    <property type="taxonomic scope" value="Bacteria"/>
</dbReference>
<reference evidence="2 3" key="1">
    <citation type="submission" date="2014-06" db="EMBL/GenBank/DDBJ databases">
        <title>Draft genome sequence of Bacillus manliponensis JCM 15802 (MCCC 1A00708).</title>
        <authorList>
            <person name="Lai Q."/>
            <person name="Liu Y."/>
            <person name="Shao Z."/>
        </authorList>
    </citation>
    <scope>NUCLEOTIDE SEQUENCE [LARGE SCALE GENOMIC DNA]</scope>
    <source>
        <strain evidence="2 3">JCM 15802</strain>
    </source>
</reference>
<dbReference type="SUPFAM" id="SSF52833">
    <property type="entry name" value="Thioredoxin-like"/>
    <property type="match status" value="1"/>
</dbReference>
<dbReference type="Gene3D" id="3.40.30.10">
    <property type="entry name" value="Glutaredoxin"/>
    <property type="match status" value="1"/>
</dbReference>
<name>A0A073JXZ6_9BACI</name>
<dbReference type="RefSeq" id="WP_034639503.1">
    <property type="nucleotide sequence ID" value="NZ_CBCSJC010000008.1"/>
</dbReference>
<dbReference type="STRING" id="574376.BAMA_24450"/>
<organism evidence="2 3">
    <name type="scientific">Bacillus manliponensis</name>
    <dbReference type="NCBI Taxonomy" id="574376"/>
    <lineage>
        <taxon>Bacteria</taxon>
        <taxon>Bacillati</taxon>
        <taxon>Bacillota</taxon>
        <taxon>Bacilli</taxon>
        <taxon>Bacillales</taxon>
        <taxon>Bacillaceae</taxon>
        <taxon>Bacillus</taxon>
        <taxon>Bacillus cereus group</taxon>
    </lineage>
</organism>
<dbReference type="CDD" id="cd02976">
    <property type="entry name" value="NrdH"/>
    <property type="match status" value="1"/>
</dbReference>
<dbReference type="OrthoDB" id="9795531at2"/>
<gene>
    <name evidence="2" type="ORF">BAMA_24450</name>
</gene>
<dbReference type="AlphaFoldDB" id="A0A073JXZ6"/>
<evidence type="ECO:0000313" key="3">
    <source>
        <dbReference type="Proteomes" id="UP000027822"/>
    </source>
</evidence>
<dbReference type="PROSITE" id="PS51354">
    <property type="entry name" value="GLUTAREDOXIN_2"/>
    <property type="match status" value="1"/>
</dbReference>
<comment type="caution">
    <text evidence="2">The sequence shown here is derived from an EMBL/GenBank/DDBJ whole genome shotgun (WGS) entry which is preliminary data.</text>
</comment>
<protein>
    <submittedName>
        <fullName evidence="2">Glutaredoxin</fullName>
    </submittedName>
</protein>
<dbReference type="Pfam" id="PF00462">
    <property type="entry name" value="Glutaredoxin"/>
    <property type="match status" value="1"/>
</dbReference>